<dbReference type="AlphaFoldDB" id="A0AAE9XER0"/>
<dbReference type="CDD" id="cd01544">
    <property type="entry name" value="PBP1_GalR"/>
    <property type="match status" value="1"/>
</dbReference>
<evidence type="ECO:0000313" key="5">
    <source>
        <dbReference type="EMBL" id="WCG21972.1"/>
    </source>
</evidence>
<dbReference type="Gene3D" id="3.40.50.2300">
    <property type="match status" value="2"/>
</dbReference>
<evidence type="ECO:0000259" key="4">
    <source>
        <dbReference type="PROSITE" id="PS50932"/>
    </source>
</evidence>
<dbReference type="Pfam" id="PF00356">
    <property type="entry name" value="LacI"/>
    <property type="match status" value="1"/>
</dbReference>
<dbReference type="PRINTS" id="PR00036">
    <property type="entry name" value="HTHLACI"/>
</dbReference>
<evidence type="ECO:0000313" key="6">
    <source>
        <dbReference type="Proteomes" id="UP001179600"/>
    </source>
</evidence>
<evidence type="ECO:0000256" key="3">
    <source>
        <dbReference type="ARBA" id="ARBA00023163"/>
    </source>
</evidence>
<dbReference type="PROSITE" id="PS50932">
    <property type="entry name" value="HTH_LACI_2"/>
    <property type="match status" value="1"/>
</dbReference>
<dbReference type="Pfam" id="PF13377">
    <property type="entry name" value="Peripla_BP_3"/>
    <property type="match status" value="1"/>
</dbReference>
<dbReference type="SMART" id="SM00354">
    <property type="entry name" value="HTH_LACI"/>
    <property type="match status" value="1"/>
</dbReference>
<keyword evidence="2 5" id="KW-0238">DNA-binding</keyword>
<protein>
    <submittedName>
        <fullName evidence="5">LacI family DNA-binding transcriptional regulator</fullName>
    </submittedName>
</protein>
<dbReference type="InterPro" id="IPR000843">
    <property type="entry name" value="HTH_LacI"/>
</dbReference>
<dbReference type="RefSeq" id="WP_126761778.1">
    <property type="nucleotide sequence ID" value="NZ_BKBT01000002.1"/>
</dbReference>
<name>A0AAE9XER0_9ENTE</name>
<keyword evidence="3" id="KW-0804">Transcription</keyword>
<dbReference type="EMBL" id="CP116507">
    <property type="protein sequence ID" value="WCG21972.1"/>
    <property type="molecule type" value="Genomic_DNA"/>
</dbReference>
<dbReference type="InterPro" id="IPR028082">
    <property type="entry name" value="Peripla_BP_I"/>
</dbReference>
<dbReference type="Gene3D" id="1.10.260.40">
    <property type="entry name" value="lambda repressor-like DNA-binding domains"/>
    <property type="match status" value="1"/>
</dbReference>
<dbReference type="InterPro" id="IPR010982">
    <property type="entry name" value="Lambda_DNA-bd_dom_sf"/>
</dbReference>
<feature type="domain" description="HTH lacI-type" evidence="4">
    <location>
        <begin position="2"/>
        <end position="57"/>
    </location>
</feature>
<dbReference type="CDD" id="cd01392">
    <property type="entry name" value="HTH_LacI"/>
    <property type="match status" value="1"/>
</dbReference>
<dbReference type="GO" id="GO:0000976">
    <property type="term" value="F:transcription cis-regulatory region binding"/>
    <property type="evidence" value="ECO:0007669"/>
    <property type="project" value="TreeGrafter"/>
</dbReference>
<dbReference type="SUPFAM" id="SSF47413">
    <property type="entry name" value="lambda repressor-like DNA-binding domains"/>
    <property type="match status" value="1"/>
</dbReference>
<evidence type="ECO:0000256" key="1">
    <source>
        <dbReference type="ARBA" id="ARBA00023015"/>
    </source>
</evidence>
<dbReference type="SUPFAM" id="SSF53822">
    <property type="entry name" value="Periplasmic binding protein-like I"/>
    <property type="match status" value="1"/>
</dbReference>
<evidence type="ECO:0000256" key="2">
    <source>
        <dbReference type="ARBA" id="ARBA00023125"/>
    </source>
</evidence>
<dbReference type="Proteomes" id="UP001179600">
    <property type="component" value="Chromosome"/>
</dbReference>
<dbReference type="InterPro" id="IPR046335">
    <property type="entry name" value="LacI/GalR-like_sensor"/>
</dbReference>
<proteinExistence type="predicted"/>
<reference evidence="5" key="1">
    <citation type="submission" date="2023-01" db="EMBL/GenBank/DDBJ databases">
        <title>Oxazolidinone resistance genes in florfenicol resistant enterococci from beef cattle and veal calves at slaughter.</title>
        <authorList>
            <person name="Biggel M."/>
        </authorList>
    </citation>
    <scope>NUCLEOTIDE SEQUENCE</scope>
    <source>
        <strain evidence="5">K204-1</strain>
    </source>
</reference>
<organism evidence="5 6">
    <name type="scientific">Vagococcus lutrae</name>
    <dbReference type="NCBI Taxonomy" id="81947"/>
    <lineage>
        <taxon>Bacteria</taxon>
        <taxon>Bacillati</taxon>
        <taxon>Bacillota</taxon>
        <taxon>Bacilli</taxon>
        <taxon>Lactobacillales</taxon>
        <taxon>Enterococcaceae</taxon>
        <taxon>Vagococcus</taxon>
    </lineage>
</organism>
<gene>
    <name evidence="5" type="ORF">PML95_06095</name>
</gene>
<dbReference type="PROSITE" id="PS00356">
    <property type="entry name" value="HTH_LACI_1"/>
    <property type="match status" value="1"/>
</dbReference>
<keyword evidence="1" id="KW-0805">Transcription regulation</keyword>
<dbReference type="PANTHER" id="PTHR30146:SF149">
    <property type="entry name" value="HTH-TYPE TRANSCRIPTIONAL REGULATOR EBGR"/>
    <property type="match status" value="1"/>
</dbReference>
<sequence>MATIKDIAKQAQVSPATVSRVLNYDKTLSVSDETKQRIFEVAEELNYTKHQKKTLKKMPEILLIQWYNQQEELEDLYYLSIRMGIERKAKMLGVQLSVCQLSDFPIENMTADGIIALGKFSKREMAIIQRIALPKLFVDFDSMSYQEHSLVVDFEFGVIQALDYLVANGHYSIGILSGQEKTKDNQEIIADSRLQAFHRWQSQQEHAIDVVELVADFTVDGGYQVIKEWLKQTTSKPSALFITSDAMAIGTLKALEEANISVPMDMSIIGFNDISVAKYLSPALTTIQVPTEWMGEQSVEELLALMTQEKTITKKTMFAPKLMIRESVRTLL</sequence>
<dbReference type="GO" id="GO:0003700">
    <property type="term" value="F:DNA-binding transcription factor activity"/>
    <property type="evidence" value="ECO:0007669"/>
    <property type="project" value="TreeGrafter"/>
</dbReference>
<dbReference type="PANTHER" id="PTHR30146">
    <property type="entry name" value="LACI-RELATED TRANSCRIPTIONAL REPRESSOR"/>
    <property type="match status" value="1"/>
</dbReference>
<accession>A0AAE9XER0</accession>